<dbReference type="AlphaFoldDB" id="D1A902"/>
<dbReference type="HAMAP" id="MF_00338">
    <property type="entry name" value="UPF0145"/>
    <property type="match status" value="1"/>
</dbReference>
<evidence type="ECO:0000256" key="2">
    <source>
        <dbReference type="HAMAP-Rule" id="MF_00338"/>
    </source>
</evidence>
<dbReference type="InterPro" id="IPR002765">
    <property type="entry name" value="UPF0145_YbjQ-like"/>
</dbReference>
<dbReference type="RefSeq" id="WP_012853424.1">
    <property type="nucleotide sequence ID" value="NC_013510.1"/>
</dbReference>
<dbReference type="InterPro" id="IPR035439">
    <property type="entry name" value="UPF0145_dom_sf"/>
</dbReference>
<evidence type="ECO:0000313" key="4">
    <source>
        <dbReference type="Proteomes" id="UP000001918"/>
    </source>
</evidence>
<dbReference type="PANTHER" id="PTHR34068">
    <property type="entry name" value="UPF0145 PROTEIN YBJQ"/>
    <property type="match status" value="1"/>
</dbReference>
<dbReference type="KEGG" id="tcu:Tcur_3098"/>
<dbReference type="eggNOG" id="COG0393">
    <property type="taxonomic scope" value="Bacteria"/>
</dbReference>
<dbReference type="Gene3D" id="3.30.110.70">
    <property type="entry name" value="Hypothetical protein apc22750. Chain B"/>
    <property type="match status" value="1"/>
</dbReference>
<evidence type="ECO:0000256" key="1">
    <source>
        <dbReference type="ARBA" id="ARBA00010751"/>
    </source>
</evidence>
<gene>
    <name evidence="3" type="ordered locus">Tcur_3098</name>
</gene>
<keyword evidence="4" id="KW-1185">Reference proteome</keyword>
<comment type="similarity">
    <text evidence="1 2">Belongs to the UPF0145 family.</text>
</comment>
<dbReference type="EMBL" id="CP001738">
    <property type="protein sequence ID" value="ACY98640.1"/>
    <property type="molecule type" value="Genomic_DNA"/>
</dbReference>
<dbReference type="Pfam" id="PF01906">
    <property type="entry name" value="YbjQ_1"/>
    <property type="match status" value="1"/>
</dbReference>
<dbReference type="OrthoDB" id="9796448at2"/>
<sequence length="109" mass="11857">MIVSTMNDLPGYEVTEVLGDVFGLTVLVRTPSSQIEAGLRTFFGGGEARGLSKELHDGRLEARRRLIEAAEELGADAVLAMRFETSELRDNGLEICAYGTAVKARRRAS</sequence>
<dbReference type="SUPFAM" id="SSF117782">
    <property type="entry name" value="YbjQ-like"/>
    <property type="match status" value="1"/>
</dbReference>
<dbReference type="Proteomes" id="UP000001918">
    <property type="component" value="Chromosome"/>
</dbReference>
<organism evidence="3 4">
    <name type="scientific">Thermomonospora curvata (strain ATCC 19995 / DSM 43183 / JCM 3096 / KCTC 9072 / NBRC 15933 / NCIMB 10081 / Henssen B9)</name>
    <dbReference type="NCBI Taxonomy" id="471852"/>
    <lineage>
        <taxon>Bacteria</taxon>
        <taxon>Bacillati</taxon>
        <taxon>Actinomycetota</taxon>
        <taxon>Actinomycetes</taxon>
        <taxon>Streptosporangiales</taxon>
        <taxon>Thermomonosporaceae</taxon>
        <taxon>Thermomonospora</taxon>
    </lineage>
</organism>
<protein>
    <recommendedName>
        <fullName evidence="2">UPF0145 protein Tcur_3098</fullName>
    </recommendedName>
</protein>
<name>D1A902_THECD</name>
<reference evidence="3 4" key="1">
    <citation type="journal article" date="2011" name="Stand. Genomic Sci.">
        <title>Complete genome sequence of Thermomonospora curvata type strain (B9).</title>
        <authorList>
            <person name="Chertkov O."/>
            <person name="Sikorski J."/>
            <person name="Nolan M."/>
            <person name="Lapidus A."/>
            <person name="Lucas S."/>
            <person name="Del Rio T.G."/>
            <person name="Tice H."/>
            <person name="Cheng J.F."/>
            <person name="Goodwin L."/>
            <person name="Pitluck S."/>
            <person name="Liolios K."/>
            <person name="Ivanova N."/>
            <person name="Mavromatis K."/>
            <person name="Mikhailova N."/>
            <person name="Ovchinnikova G."/>
            <person name="Pati A."/>
            <person name="Chen A."/>
            <person name="Palaniappan K."/>
            <person name="Djao O.D."/>
            <person name="Land M."/>
            <person name="Hauser L."/>
            <person name="Chang Y.J."/>
            <person name="Jeffries C.D."/>
            <person name="Brettin T."/>
            <person name="Han C."/>
            <person name="Detter J.C."/>
            <person name="Rohde M."/>
            <person name="Goker M."/>
            <person name="Woyke T."/>
            <person name="Bristow J."/>
            <person name="Eisen J.A."/>
            <person name="Markowitz V."/>
            <person name="Hugenholtz P."/>
            <person name="Klenk H.P."/>
            <person name="Kyrpides N.C."/>
        </authorList>
    </citation>
    <scope>NUCLEOTIDE SEQUENCE [LARGE SCALE GENOMIC DNA]</scope>
    <source>
        <strain evidence="4">ATCC 19995 / DSM 43183 / JCM 3096 / KCTC 9072 / NBRC 15933 / NCIMB 10081 / Henssen B9</strain>
    </source>
</reference>
<evidence type="ECO:0000313" key="3">
    <source>
        <dbReference type="EMBL" id="ACY98640.1"/>
    </source>
</evidence>
<accession>D1A902</accession>
<proteinExistence type="inferred from homology"/>
<dbReference type="STRING" id="471852.Tcur_3098"/>
<dbReference type="HOGENOM" id="CLU_117144_1_2_11"/>
<dbReference type="PANTHER" id="PTHR34068:SF2">
    <property type="entry name" value="UPF0145 PROTEIN SCO3412"/>
    <property type="match status" value="1"/>
</dbReference>